<reference evidence="1 2" key="1">
    <citation type="submission" date="2020-04" db="EMBL/GenBank/DDBJ databases">
        <title>Genome-Wide Identification of 5-Methylcytosine Sites in Bacterial Genomes By High-Throughput Sequencing of MspJI Restriction Fragments.</title>
        <authorList>
            <person name="Wu V."/>
        </authorList>
    </citation>
    <scope>NUCLEOTIDE SEQUENCE [LARGE SCALE GENOMIC DNA]</scope>
    <source>
        <strain evidence="1 2">S2</strain>
    </source>
</reference>
<gene>
    <name evidence="1" type="ORF">HFZ78_18660</name>
</gene>
<sequence length="107" mass="12588">MTIRDRGLIKWNAASFMPQVFEQQRAMFKDQERQPRPLLSEFDTEEFDQRIAYAMEYNLAVRLTVWADGFTSEMTGNINRVDPITHQLRVEVKPGEYERIASRTCAE</sequence>
<organism evidence="1 2">
    <name type="scientific">Priestia megaterium</name>
    <name type="common">Bacillus megaterium</name>
    <dbReference type="NCBI Taxonomy" id="1404"/>
    <lineage>
        <taxon>Bacteria</taxon>
        <taxon>Bacillati</taxon>
        <taxon>Bacillota</taxon>
        <taxon>Bacilli</taxon>
        <taxon>Bacillales</taxon>
        <taxon>Bacillaceae</taxon>
        <taxon>Priestia</taxon>
    </lineage>
</organism>
<dbReference type="Pfam" id="PF08863">
    <property type="entry name" value="YolD"/>
    <property type="match status" value="1"/>
</dbReference>
<dbReference type="EMBL" id="CP051128">
    <property type="protein sequence ID" value="QIZ08478.1"/>
    <property type="molecule type" value="Genomic_DNA"/>
</dbReference>
<evidence type="ECO:0000313" key="2">
    <source>
        <dbReference type="Proteomes" id="UP000501868"/>
    </source>
</evidence>
<accession>A0A6H1P4M9</accession>
<reference evidence="1 2" key="2">
    <citation type="submission" date="2020-04" db="EMBL/GenBank/DDBJ databases">
        <authorList>
            <person name="Fomenkov A."/>
            <person name="Anton B.P."/>
            <person name="Roberts R.J."/>
        </authorList>
    </citation>
    <scope>NUCLEOTIDE SEQUENCE [LARGE SCALE GENOMIC DNA]</scope>
    <source>
        <strain evidence="1 2">S2</strain>
    </source>
</reference>
<dbReference type="AlphaFoldDB" id="A0A6H1P4M9"/>
<name>A0A6H1P4M9_PRIMG</name>
<dbReference type="Proteomes" id="UP000501868">
    <property type="component" value="Chromosome"/>
</dbReference>
<protein>
    <submittedName>
        <fullName evidence="1">YolD-like family protein</fullName>
    </submittedName>
</protein>
<dbReference type="InterPro" id="IPR014962">
    <property type="entry name" value="YolD"/>
</dbReference>
<dbReference type="PANTHER" id="PTHR40051">
    <property type="entry name" value="IG HYPOTHETICAL 15966"/>
    <property type="match status" value="1"/>
</dbReference>
<proteinExistence type="predicted"/>
<evidence type="ECO:0000313" key="1">
    <source>
        <dbReference type="EMBL" id="QIZ08478.1"/>
    </source>
</evidence>
<dbReference type="PANTHER" id="PTHR40051:SF1">
    <property type="entry name" value="YOLD-LIKE FAMILY PROTEIN"/>
    <property type="match status" value="1"/>
</dbReference>